<keyword evidence="2" id="KW-1185">Reference proteome</keyword>
<proteinExistence type="predicted"/>
<dbReference type="Proteomes" id="UP000598146">
    <property type="component" value="Unassembled WGS sequence"/>
</dbReference>
<dbReference type="RefSeq" id="WP_196416422.1">
    <property type="nucleotide sequence ID" value="NZ_JADQTO010000012.1"/>
</dbReference>
<organism evidence="1 2">
    <name type="scientific">Actinoplanes aureus</name>
    <dbReference type="NCBI Taxonomy" id="2792083"/>
    <lineage>
        <taxon>Bacteria</taxon>
        <taxon>Bacillati</taxon>
        <taxon>Actinomycetota</taxon>
        <taxon>Actinomycetes</taxon>
        <taxon>Micromonosporales</taxon>
        <taxon>Micromonosporaceae</taxon>
        <taxon>Actinoplanes</taxon>
    </lineage>
</organism>
<gene>
    <name evidence="1" type="ORF">I4J89_24585</name>
</gene>
<sequence>MLAMPQEDAKQEVVRQAEAIRVAVGADRFSQAKANVTPCEGRRGELSDSAEVYYVQGIYQMLIPVAEHLTVLAKARSALESSGYTIEKERTFPVSGGGEITAGAANGYSASLTSGDELAMLLMVSSPCYRTPAA</sequence>
<comment type="caution">
    <text evidence="1">The sequence shown here is derived from an EMBL/GenBank/DDBJ whole genome shotgun (WGS) entry which is preliminary data.</text>
</comment>
<reference evidence="1" key="1">
    <citation type="submission" date="2020-11" db="EMBL/GenBank/DDBJ databases">
        <title>Isolation and identification of active actinomycetes.</title>
        <authorList>
            <person name="Sun X."/>
        </authorList>
    </citation>
    <scope>NUCLEOTIDE SEQUENCE</scope>
    <source>
        <strain evidence="1">NEAU-A11</strain>
    </source>
</reference>
<dbReference type="AlphaFoldDB" id="A0A931FZC5"/>
<name>A0A931FZC5_9ACTN</name>
<dbReference type="EMBL" id="JADQTO010000012">
    <property type="protein sequence ID" value="MBG0564630.1"/>
    <property type="molecule type" value="Genomic_DNA"/>
</dbReference>
<protein>
    <submittedName>
        <fullName evidence="1">Uncharacterized protein</fullName>
    </submittedName>
</protein>
<evidence type="ECO:0000313" key="2">
    <source>
        <dbReference type="Proteomes" id="UP000598146"/>
    </source>
</evidence>
<evidence type="ECO:0000313" key="1">
    <source>
        <dbReference type="EMBL" id="MBG0564630.1"/>
    </source>
</evidence>
<accession>A0A931FZC5</accession>